<evidence type="ECO:0000256" key="6">
    <source>
        <dbReference type="ARBA" id="ARBA00022576"/>
    </source>
</evidence>
<feature type="region of interest" description="Disordered" evidence="12">
    <location>
        <begin position="1"/>
        <end position="21"/>
    </location>
</feature>
<keyword evidence="5" id="KW-0963">Cytoplasm</keyword>
<gene>
    <name evidence="13" type="ORF">H2509_08955</name>
</gene>
<accession>A0A839AE69</accession>
<dbReference type="RefSeq" id="WP_182164468.1">
    <property type="nucleotide sequence ID" value="NZ_JACFXV010000048.1"/>
</dbReference>
<evidence type="ECO:0000256" key="2">
    <source>
        <dbReference type="ARBA" id="ARBA00005099"/>
    </source>
</evidence>
<dbReference type="InterPro" id="IPR015424">
    <property type="entry name" value="PyrdxlP-dep_Trfase"/>
</dbReference>
<dbReference type="GO" id="GO:0006564">
    <property type="term" value="P:L-serine biosynthetic process"/>
    <property type="evidence" value="ECO:0007669"/>
    <property type="project" value="UniProtKB-KW"/>
</dbReference>
<dbReference type="GO" id="GO:0004760">
    <property type="term" value="F:L-serine-pyruvate transaminase activity"/>
    <property type="evidence" value="ECO:0007669"/>
    <property type="project" value="TreeGrafter"/>
</dbReference>
<comment type="catalytic activity">
    <reaction evidence="11">
        <text>O-phospho-L-serine + 2-oxoglutarate = 3-phosphooxypyruvate + L-glutamate</text>
        <dbReference type="Rhea" id="RHEA:14329"/>
        <dbReference type="ChEBI" id="CHEBI:16810"/>
        <dbReference type="ChEBI" id="CHEBI:18110"/>
        <dbReference type="ChEBI" id="CHEBI:29985"/>
        <dbReference type="ChEBI" id="CHEBI:57524"/>
        <dbReference type="EC" id="2.6.1.52"/>
    </reaction>
</comment>
<dbReference type="AlphaFoldDB" id="A0A839AE69"/>
<evidence type="ECO:0000256" key="5">
    <source>
        <dbReference type="ARBA" id="ARBA00022490"/>
    </source>
</evidence>
<comment type="caution">
    <text evidence="13">The sequence shown here is derived from an EMBL/GenBank/DDBJ whole genome shotgun (WGS) entry which is preliminary data.</text>
</comment>
<evidence type="ECO:0000256" key="11">
    <source>
        <dbReference type="ARBA" id="ARBA00049007"/>
    </source>
</evidence>
<evidence type="ECO:0000256" key="12">
    <source>
        <dbReference type="SAM" id="MobiDB-lite"/>
    </source>
</evidence>
<evidence type="ECO:0000256" key="1">
    <source>
        <dbReference type="ARBA" id="ARBA00001933"/>
    </source>
</evidence>
<evidence type="ECO:0000256" key="3">
    <source>
        <dbReference type="ARBA" id="ARBA00006904"/>
    </source>
</evidence>
<keyword evidence="8 13" id="KW-0808">Transferase</keyword>
<evidence type="ECO:0000256" key="4">
    <source>
        <dbReference type="ARBA" id="ARBA00013030"/>
    </source>
</evidence>
<dbReference type="PANTHER" id="PTHR21152">
    <property type="entry name" value="AMINOTRANSFERASE CLASS V"/>
    <property type="match status" value="1"/>
</dbReference>
<evidence type="ECO:0000256" key="8">
    <source>
        <dbReference type="ARBA" id="ARBA00022679"/>
    </source>
</evidence>
<keyword evidence="10" id="KW-0718">Serine biosynthesis</keyword>
<dbReference type="GO" id="GO:0008453">
    <property type="term" value="F:alanine-glyoxylate transaminase activity"/>
    <property type="evidence" value="ECO:0007669"/>
    <property type="project" value="TreeGrafter"/>
</dbReference>
<dbReference type="GO" id="GO:0019265">
    <property type="term" value="P:glycine biosynthetic process, by transamination of glyoxylate"/>
    <property type="evidence" value="ECO:0007669"/>
    <property type="project" value="TreeGrafter"/>
</dbReference>
<dbReference type="InterPro" id="IPR015421">
    <property type="entry name" value="PyrdxlP-dep_Trfase_major"/>
</dbReference>
<dbReference type="InterPro" id="IPR006271">
    <property type="entry name" value="Pser_aminoTfrase_methanosarc"/>
</dbReference>
<organism evidence="13 14">
    <name type="scientific">Stappia albiluteola</name>
    <dbReference type="NCBI Taxonomy" id="2758565"/>
    <lineage>
        <taxon>Bacteria</taxon>
        <taxon>Pseudomonadati</taxon>
        <taxon>Pseudomonadota</taxon>
        <taxon>Alphaproteobacteria</taxon>
        <taxon>Hyphomicrobiales</taxon>
        <taxon>Stappiaceae</taxon>
        <taxon>Stappia</taxon>
    </lineage>
</organism>
<dbReference type="NCBIfam" id="NF002841">
    <property type="entry name" value="PRK03080.1-2"/>
    <property type="match status" value="1"/>
</dbReference>
<comment type="similarity">
    <text evidence="3">Belongs to the class-V pyridoxal-phosphate-dependent aminotransferase family. SerC subfamily.</text>
</comment>
<evidence type="ECO:0000313" key="13">
    <source>
        <dbReference type="EMBL" id="MBA5777254.1"/>
    </source>
</evidence>
<dbReference type="Gene3D" id="3.90.1150.10">
    <property type="entry name" value="Aspartate Aminotransferase, domain 1"/>
    <property type="match status" value="1"/>
</dbReference>
<dbReference type="SUPFAM" id="SSF53383">
    <property type="entry name" value="PLP-dependent transferases"/>
    <property type="match status" value="1"/>
</dbReference>
<evidence type="ECO:0000256" key="10">
    <source>
        <dbReference type="ARBA" id="ARBA00023299"/>
    </source>
</evidence>
<reference evidence="13 14" key="1">
    <citation type="submission" date="2020-07" db="EMBL/GenBank/DDBJ databases">
        <title>Stappia sp., F7233, whole genome shotgun sequencing project.</title>
        <authorList>
            <person name="Jiang S."/>
            <person name="Liu Z.W."/>
            <person name="Du Z.J."/>
        </authorList>
    </citation>
    <scope>NUCLEOTIDE SEQUENCE [LARGE SCALE GENOMIC DNA]</scope>
    <source>
        <strain evidence="13 14">F7233</strain>
    </source>
</reference>
<keyword evidence="7" id="KW-0028">Amino-acid biosynthesis</keyword>
<proteinExistence type="inferred from homology"/>
<name>A0A839AE69_9HYPH</name>
<dbReference type="CDD" id="cd01494">
    <property type="entry name" value="AAT_I"/>
    <property type="match status" value="1"/>
</dbReference>
<dbReference type="InterPro" id="IPR015422">
    <property type="entry name" value="PyrdxlP-dep_Trfase_small"/>
</dbReference>
<dbReference type="PIRSF" id="PIRSF000525">
    <property type="entry name" value="SerC"/>
    <property type="match status" value="1"/>
</dbReference>
<evidence type="ECO:0000313" key="14">
    <source>
        <dbReference type="Proteomes" id="UP000541109"/>
    </source>
</evidence>
<dbReference type="InterPro" id="IPR022278">
    <property type="entry name" value="Pser_aminoTfrase"/>
</dbReference>
<protein>
    <recommendedName>
        <fullName evidence="4">phosphoserine transaminase</fullName>
        <ecNumber evidence="4">2.6.1.52</ecNumber>
    </recommendedName>
</protein>
<dbReference type="NCBIfam" id="TIGR01365">
    <property type="entry name" value="serC_2"/>
    <property type="match status" value="1"/>
</dbReference>
<dbReference type="GO" id="GO:0004648">
    <property type="term" value="F:O-phospho-L-serine:2-oxoglutarate aminotransferase activity"/>
    <property type="evidence" value="ECO:0007669"/>
    <property type="project" value="UniProtKB-EC"/>
</dbReference>
<dbReference type="Proteomes" id="UP000541109">
    <property type="component" value="Unassembled WGS sequence"/>
</dbReference>
<dbReference type="UniPathway" id="UPA00135">
    <property type="reaction ID" value="UER00197"/>
</dbReference>
<dbReference type="Gene3D" id="3.40.640.10">
    <property type="entry name" value="Type I PLP-dependent aspartate aminotransferase-like (Major domain)"/>
    <property type="match status" value="1"/>
</dbReference>
<keyword evidence="14" id="KW-1185">Reference proteome</keyword>
<dbReference type="EMBL" id="JACFXV010000048">
    <property type="protein sequence ID" value="MBA5777254.1"/>
    <property type="molecule type" value="Genomic_DNA"/>
</dbReference>
<sequence>MTTPNEPAVKPANPHFSSGPCAKRPGWTLEALSDASLGRSHRAKQGKAKLAEAIELTREVLQVPADYRIGIVPASDTGAVEMALWSLLGARPVDMLAWESFGSGWVTDVVKQLKLDNVRRLEAPYGALPDLSAVDFSHDVVFTWNGTTSGVRVPNGDWIPADRQGLTICDATSAAFAQALDFSKLDVVTFSWQKVLGGEAAHGMLILSPRAVERLESYQPAWPLPKIFRLTKGGKLIEGIFKGETINTPSMLCVEDYLDALKWAKSIGGLSALIGRADANAGTIADWVARADWVDFLATDPATRSNTSVCLKIVDGEVTALDEAAQAAFAKAIASRLEAAGVAYDIGAYRDAPSGFRIWCGATVETSDIAALTAWFDWAFAAEKAKLKAAA</sequence>
<keyword evidence="6 13" id="KW-0032">Aminotransferase</keyword>
<keyword evidence="9" id="KW-0663">Pyridoxal phosphate</keyword>
<comment type="pathway">
    <text evidence="2">Amino-acid biosynthesis; L-serine biosynthesis; L-serine from 3-phospho-D-glycerate: step 2/3.</text>
</comment>
<evidence type="ECO:0000256" key="7">
    <source>
        <dbReference type="ARBA" id="ARBA00022605"/>
    </source>
</evidence>
<evidence type="ECO:0000256" key="9">
    <source>
        <dbReference type="ARBA" id="ARBA00022898"/>
    </source>
</evidence>
<dbReference type="EC" id="2.6.1.52" evidence="4"/>
<comment type="cofactor">
    <cofactor evidence="1">
        <name>pyridoxal 5'-phosphate</name>
        <dbReference type="ChEBI" id="CHEBI:597326"/>
    </cofactor>
</comment>
<dbReference type="PANTHER" id="PTHR21152:SF40">
    <property type="entry name" value="ALANINE--GLYOXYLATE AMINOTRANSFERASE"/>
    <property type="match status" value="1"/>
</dbReference>